<evidence type="ECO:0000256" key="1">
    <source>
        <dbReference type="SAM" id="Phobius"/>
    </source>
</evidence>
<protein>
    <submittedName>
        <fullName evidence="3">Putative inner membrane protein</fullName>
    </submittedName>
</protein>
<organism evidence="3 5">
    <name type="scientific">Helicobacter cinaedi</name>
    <dbReference type="NCBI Taxonomy" id="213"/>
    <lineage>
        <taxon>Bacteria</taxon>
        <taxon>Pseudomonadati</taxon>
        <taxon>Campylobacterota</taxon>
        <taxon>Epsilonproteobacteria</taxon>
        <taxon>Campylobacterales</taxon>
        <taxon>Helicobacteraceae</taxon>
        <taxon>Helicobacter</taxon>
    </lineage>
</organism>
<keyword evidence="1" id="KW-0812">Transmembrane</keyword>
<dbReference type="Pfam" id="PF13179">
    <property type="entry name" value="DUF4006"/>
    <property type="match status" value="1"/>
</dbReference>
<keyword evidence="1" id="KW-0472">Membrane</keyword>
<dbReference type="Proteomes" id="UP000255335">
    <property type="component" value="Unassembled WGS sequence"/>
</dbReference>
<accession>A0A377JY32</accession>
<gene>
    <name evidence="2" type="ORF">NCTC12219_01647</name>
    <name evidence="3" type="ORF">NCTC12221_01710</name>
</gene>
<proteinExistence type="predicted"/>
<reference evidence="4 5" key="1">
    <citation type="submission" date="2018-06" db="EMBL/GenBank/DDBJ databases">
        <authorList>
            <consortium name="Pathogen Informatics"/>
            <person name="Doyle S."/>
        </authorList>
    </citation>
    <scope>NUCLEOTIDE SEQUENCE [LARGE SCALE GENOMIC DNA]</scope>
    <source>
        <strain evidence="2 4">NCTC12219</strain>
        <strain evidence="3 5">NCTC12221</strain>
    </source>
</reference>
<sequence>MNGLFGINGLTGYFVAVVLLLSVVGVLGTCAILTQKEVATSYYKIEDASAIKQISTDNAKHHTTAQ</sequence>
<evidence type="ECO:0000313" key="5">
    <source>
        <dbReference type="Proteomes" id="UP000255335"/>
    </source>
</evidence>
<dbReference type="InterPro" id="IPR025065">
    <property type="entry name" value="DUF4006"/>
</dbReference>
<dbReference type="RefSeq" id="WP_115026790.1">
    <property type="nucleotide sequence ID" value="NZ_AP025204.1"/>
</dbReference>
<evidence type="ECO:0000313" key="2">
    <source>
        <dbReference type="EMBL" id="STP11748.1"/>
    </source>
</evidence>
<dbReference type="Proteomes" id="UP000255103">
    <property type="component" value="Unassembled WGS sequence"/>
</dbReference>
<dbReference type="EMBL" id="UGHX01000001">
    <property type="protein sequence ID" value="STP11748.1"/>
    <property type="molecule type" value="Genomic_DNA"/>
</dbReference>
<name>A0A377JY32_9HELI</name>
<dbReference type="AlphaFoldDB" id="A0A377JY32"/>
<dbReference type="EMBL" id="UGHZ01000003">
    <property type="protein sequence ID" value="STP13632.1"/>
    <property type="molecule type" value="Genomic_DNA"/>
</dbReference>
<keyword evidence="1" id="KW-1133">Transmembrane helix</keyword>
<feature type="transmembrane region" description="Helical" evidence="1">
    <location>
        <begin position="12"/>
        <end position="34"/>
    </location>
</feature>
<evidence type="ECO:0000313" key="4">
    <source>
        <dbReference type="Proteomes" id="UP000255103"/>
    </source>
</evidence>
<evidence type="ECO:0000313" key="3">
    <source>
        <dbReference type="EMBL" id="STP13632.1"/>
    </source>
</evidence>